<dbReference type="Proteomes" id="UP000076154">
    <property type="component" value="Unassembled WGS sequence"/>
</dbReference>
<accession>A0A369KGT6</accession>
<dbReference type="InParanoid" id="A0A369KGT6"/>
<dbReference type="EMBL" id="LUEZ02000009">
    <property type="protein sequence ID" value="RDB30136.1"/>
    <property type="molecule type" value="Genomic_DNA"/>
</dbReference>
<proteinExistence type="predicted"/>
<name>A0A369KGT6_HYPMA</name>
<dbReference type="AlphaFoldDB" id="A0A369KGT6"/>
<evidence type="ECO:0000313" key="2">
    <source>
        <dbReference type="Proteomes" id="UP000076154"/>
    </source>
</evidence>
<comment type="caution">
    <text evidence="1">The sequence shown here is derived from an EMBL/GenBank/DDBJ whole genome shotgun (WGS) entry which is preliminary data.</text>
</comment>
<organism evidence="1 2">
    <name type="scientific">Hypsizygus marmoreus</name>
    <name type="common">White beech mushroom</name>
    <name type="synonym">Agaricus marmoreus</name>
    <dbReference type="NCBI Taxonomy" id="39966"/>
    <lineage>
        <taxon>Eukaryota</taxon>
        <taxon>Fungi</taxon>
        <taxon>Dikarya</taxon>
        <taxon>Basidiomycota</taxon>
        <taxon>Agaricomycotina</taxon>
        <taxon>Agaricomycetes</taxon>
        <taxon>Agaricomycetidae</taxon>
        <taxon>Agaricales</taxon>
        <taxon>Tricholomatineae</taxon>
        <taxon>Lyophyllaceae</taxon>
        <taxon>Hypsizygus</taxon>
    </lineage>
</organism>
<reference evidence="1" key="1">
    <citation type="submission" date="2018-04" db="EMBL/GenBank/DDBJ databases">
        <title>Whole genome sequencing of Hypsizygus marmoreus.</title>
        <authorList>
            <person name="Choi I.-G."/>
            <person name="Min B."/>
            <person name="Kim J.-G."/>
            <person name="Kim S."/>
            <person name="Oh Y.-L."/>
            <person name="Kong W.-S."/>
            <person name="Park H."/>
            <person name="Jeong J."/>
            <person name="Song E.-S."/>
        </authorList>
    </citation>
    <scope>NUCLEOTIDE SEQUENCE [LARGE SCALE GENOMIC DNA]</scope>
    <source>
        <strain evidence="1">51987-8</strain>
    </source>
</reference>
<evidence type="ECO:0000313" key="1">
    <source>
        <dbReference type="EMBL" id="RDB30136.1"/>
    </source>
</evidence>
<gene>
    <name evidence="1" type="ORF">Hypma_013981</name>
</gene>
<feature type="non-terminal residue" evidence="1">
    <location>
        <position position="1"/>
    </location>
</feature>
<protein>
    <submittedName>
        <fullName evidence="1">Uncharacterized protein</fullName>
    </submittedName>
</protein>
<keyword evidence="2" id="KW-1185">Reference proteome</keyword>
<sequence length="249" mass="27734">RVSPGSPPSFRLILVPAASVCFNLSVSFYPGLHIFYVSTGLAVYNHFQNARMAGELPGILSSWKWFRTASEKYVPSKLHSHHLIVLFSDALIEPAFSRTLYSGLRRVIVLLMEPVVWSGCLSLVDYTDFLVGFSSDNRAVSALCSLTLLRLLCFFGTQTAPRLTVSVILRARQALEFKIRCCLLWSRGRLEGIHLLVQGICHVMQTNREIVVPSPFPPSAFCRISASSPIRNNTYASSFEFIGRSDICA</sequence>